<keyword evidence="6" id="KW-1185">Reference proteome</keyword>
<dbReference type="Proteomes" id="UP000184330">
    <property type="component" value="Unassembled WGS sequence"/>
</dbReference>
<evidence type="ECO:0000256" key="2">
    <source>
        <dbReference type="ARBA" id="ARBA00022801"/>
    </source>
</evidence>
<evidence type="ECO:0000259" key="4">
    <source>
        <dbReference type="Pfam" id="PF01425"/>
    </source>
</evidence>
<reference evidence="5 6" key="1">
    <citation type="submission" date="2016-03" db="EMBL/GenBank/DDBJ databases">
        <authorList>
            <person name="Ploux O."/>
        </authorList>
    </citation>
    <scope>NUCLEOTIDE SEQUENCE [LARGE SCALE GENOMIC DNA]</scope>
    <source>
        <strain evidence="5 6">UAMH 11012</strain>
    </source>
</reference>
<dbReference type="OrthoDB" id="6428749at2759"/>
<dbReference type="Pfam" id="PF01425">
    <property type="entry name" value="Amidase"/>
    <property type="match status" value="1"/>
</dbReference>
<dbReference type="PANTHER" id="PTHR46072">
    <property type="entry name" value="AMIDASE-RELATED-RELATED"/>
    <property type="match status" value="1"/>
</dbReference>
<organism evidence="5 6">
    <name type="scientific">Phialocephala subalpina</name>
    <dbReference type="NCBI Taxonomy" id="576137"/>
    <lineage>
        <taxon>Eukaryota</taxon>
        <taxon>Fungi</taxon>
        <taxon>Dikarya</taxon>
        <taxon>Ascomycota</taxon>
        <taxon>Pezizomycotina</taxon>
        <taxon>Leotiomycetes</taxon>
        <taxon>Helotiales</taxon>
        <taxon>Mollisiaceae</taxon>
        <taxon>Phialocephala</taxon>
        <taxon>Phialocephala fortinii species complex</taxon>
    </lineage>
</organism>
<feature type="domain" description="Amidase" evidence="4">
    <location>
        <begin position="149"/>
        <end position="491"/>
    </location>
</feature>
<evidence type="ECO:0000313" key="6">
    <source>
        <dbReference type="Proteomes" id="UP000184330"/>
    </source>
</evidence>
<dbReference type="GO" id="GO:0016787">
    <property type="term" value="F:hydrolase activity"/>
    <property type="evidence" value="ECO:0007669"/>
    <property type="project" value="UniProtKB-KW"/>
</dbReference>
<gene>
    <name evidence="5" type="ORF">PAC_01382</name>
</gene>
<dbReference type="InterPro" id="IPR036928">
    <property type="entry name" value="AS_sf"/>
</dbReference>
<dbReference type="STRING" id="576137.A0A1L7WFH0"/>
<dbReference type="PANTHER" id="PTHR46072:SF8">
    <property type="entry name" value="AMIDASE DOMAIN-CONTAINING PROTEIN"/>
    <property type="match status" value="1"/>
</dbReference>
<feature type="active site" description="Charge relay system" evidence="3">
    <location>
        <position position="184"/>
    </location>
</feature>
<sequence>MQPSPMQTWQEKARIKVAETNSKIPEKWRLGKDDLVAAKKQRQLAGPFIESFLDGETLEITSHNSVPLLSKITSGHYTALQVTIAFCKRVAIANQINNCLHEIIFDQAIERAKELDEYFKKHASTLGPLHGLPISLKDQFHINGVDTTMGYTSLPQTLLLGETVNNLIGRSLNPVNQLLSCGGSSGGEGALNALRGSSLGTGIGSSVRLPAAYCGIYSIKPTHNRFSYRDAANTNPGQNTYASSVGFLSSSVDALHLRQSLADSTLSRASTDGYSNSNLQLKLGVFWTDGIVGPHPPITRGLQLVVDTLRGVGHKVVNWNPPSQATARRIHLAFLTADGGHDVHKQLNLSGEPLIPKNFQLREPMPLLQYQDLTLEGRDYCAAYSDYWNATADDEDGQIVDAVIMPVAPHAGVMPGKFYHVVYTEAINLLDYSAAVIPVTKADKNVDTFNSEYEPLNEVDRKNWEAYYPEVYHGAPVGVQLVSRKYEEEKVWVIAKIVSAALKAAGVH</sequence>
<accession>A0A1L7WFH0</accession>
<dbReference type="EMBL" id="FJOG01000002">
    <property type="protein sequence ID" value="CZR51505.1"/>
    <property type="molecule type" value="Genomic_DNA"/>
</dbReference>
<keyword evidence="2" id="KW-0378">Hydrolase</keyword>
<dbReference type="SUPFAM" id="SSF75304">
    <property type="entry name" value="Amidase signature (AS) enzymes"/>
    <property type="match status" value="1"/>
</dbReference>
<comment type="similarity">
    <text evidence="1">Belongs to the amidase family.</text>
</comment>
<feature type="active site" description="Charge relay system" evidence="3">
    <location>
        <position position="137"/>
    </location>
</feature>
<dbReference type="AlphaFoldDB" id="A0A1L7WFH0"/>
<evidence type="ECO:0000256" key="1">
    <source>
        <dbReference type="ARBA" id="ARBA00009199"/>
    </source>
</evidence>
<name>A0A1L7WFH0_9HELO</name>
<evidence type="ECO:0000313" key="5">
    <source>
        <dbReference type="EMBL" id="CZR51505.1"/>
    </source>
</evidence>
<dbReference type="Gene3D" id="3.90.1300.10">
    <property type="entry name" value="Amidase signature (AS) domain"/>
    <property type="match status" value="2"/>
</dbReference>
<protein>
    <submittedName>
        <fullName evidence="5">Related to general amidase</fullName>
    </submittedName>
</protein>
<evidence type="ECO:0000256" key="3">
    <source>
        <dbReference type="PIRSR" id="PIRSR001221-1"/>
    </source>
</evidence>
<dbReference type="InterPro" id="IPR023631">
    <property type="entry name" value="Amidase_dom"/>
</dbReference>
<proteinExistence type="inferred from homology"/>
<feature type="active site" description="Acyl-ester intermediate" evidence="3">
    <location>
        <position position="206"/>
    </location>
</feature>
<dbReference type="PIRSF" id="PIRSF001221">
    <property type="entry name" value="Amidase_fungi"/>
    <property type="match status" value="1"/>
</dbReference>